<gene>
    <name evidence="6" type="ORF">DI603_05885</name>
</gene>
<dbReference type="InterPro" id="IPR002938">
    <property type="entry name" value="FAD-bd"/>
</dbReference>
<reference evidence="6 7" key="1">
    <citation type="submission" date="2017-08" db="EMBL/GenBank/DDBJ databases">
        <title>Infants hospitalized years apart are colonized by the same room-sourced microbial strains.</title>
        <authorList>
            <person name="Brooks B."/>
            <person name="Olm M.R."/>
            <person name="Firek B.A."/>
            <person name="Baker R."/>
            <person name="Thomas B.C."/>
            <person name="Morowitz M.J."/>
            <person name="Banfield J.F."/>
        </authorList>
    </citation>
    <scope>NUCLEOTIDE SEQUENCE [LARGE SCALE GENOMIC DNA]</scope>
    <source>
        <strain evidence="6">S2_012_000_R2_81</strain>
    </source>
</reference>
<evidence type="ECO:0000256" key="3">
    <source>
        <dbReference type="ARBA" id="ARBA00022827"/>
    </source>
</evidence>
<evidence type="ECO:0000256" key="4">
    <source>
        <dbReference type="SAM" id="MobiDB-lite"/>
    </source>
</evidence>
<dbReference type="Proteomes" id="UP000249633">
    <property type="component" value="Unassembled WGS sequence"/>
</dbReference>
<evidence type="ECO:0000256" key="2">
    <source>
        <dbReference type="ARBA" id="ARBA00022630"/>
    </source>
</evidence>
<dbReference type="PRINTS" id="PR00420">
    <property type="entry name" value="RNGMNOXGNASE"/>
</dbReference>
<dbReference type="AlphaFoldDB" id="A0A2W5FTW1"/>
<evidence type="ECO:0000313" key="7">
    <source>
        <dbReference type="Proteomes" id="UP000249633"/>
    </source>
</evidence>
<keyword evidence="3" id="KW-0274">FAD</keyword>
<dbReference type="GO" id="GO:0071949">
    <property type="term" value="F:FAD binding"/>
    <property type="evidence" value="ECO:0007669"/>
    <property type="project" value="InterPro"/>
</dbReference>
<keyword evidence="2" id="KW-0285">Flavoprotein</keyword>
<dbReference type="Gene3D" id="3.50.50.60">
    <property type="entry name" value="FAD/NAD(P)-binding domain"/>
    <property type="match status" value="1"/>
</dbReference>
<dbReference type="PANTHER" id="PTHR43004">
    <property type="entry name" value="TRK SYSTEM POTASSIUM UPTAKE PROTEIN"/>
    <property type="match status" value="1"/>
</dbReference>
<dbReference type="Pfam" id="PF01494">
    <property type="entry name" value="FAD_binding_3"/>
    <property type="match status" value="1"/>
</dbReference>
<dbReference type="NCBIfam" id="NF006002">
    <property type="entry name" value="PRK08132.1"/>
    <property type="match status" value="1"/>
</dbReference>
<dbReference type="EMBL" id="QFOD01000004">
    <property type="protein sequence ID" value="PZP34482.1"/>
    <property type="molecule type" value="Genomic_DNA"/>
</dbReference>
<dbReference type="SUPFAM" id="SSF51905">
    <property type="entry name" value="FAD/NAD(P)-binding domain"/>
    <property type="match status" value="1"/>
</dbReference>
<dbReference type="Gene3D" id="3.30.70.2450">
    <property type="match status" value="1"/>
</dbReference>
<evidence type="ECO:0000313" key="6">
    <source>
        <dbReference type="EMBL" id="PZP34482.1"/>
    </source>
</evidence>
<sequence length="535" mass="58320">MAFAYRQSEEQRLGRPQRHAVVVIGAGPVGLTLALELARHGQAVVVLDDNDELSSGSRAVCWAQKSLEVFARHPLPDGASVADALLARGVRWQRGRVFHGEREAYAFDLQPQPGHRLPAMLNLQQCEVEQRLVEACAQRPEVELRWRHEVIGLTQTAEGVCLDVRTPDGLFEMRADWVVACDGARSPTRTLLGIPFVGQAFEDRFLIADVKLAPGARPRGLDPARPERWFWFDPPFHRGQSVLLHAQADGVWRIDFQLGRQADAQAEREPERVRSRVAAMLGEGVEFELAWVSVYQFACRRAQRWREGRVLLAGDAAHQVSPFGARGANSGVQDAENLAWKLAAVCRGAAGAALLDSYESERQQAADDNIAHSTRATDFISPHSALSRRLQRAVLDLAEHQPWARPLVNSGRLSTPSDLAGSPLLTPDDEPWPGGPAPGQTLPDAPLSAPLPGAWLSALQGQPLLLAFGEPALAPRGCTMLSLPAQGLAAERLAAGEGAHYLLRPDAVVAARWRRPPTPAALDAAWQRLWGAAHG</sequence>
<dbReference type="InterPro" id="IPR036188">
    <property type="entry name" value="FAD/NAD-bd_sf"/>
</dbReference>
<feature type="domain" description="FAD-binding" evidence="5">
    <location>
        <begin position="20"/>
        <end position="370"/>
    </location>
</feature>
<comment type="caution">
    <text evidence="6">The sequence shown here is derived from an EMBL/GenBank/DDBJ whole genome shotgun (WGS) entry which is preliminary data.</text>
</comment>
<comment type="cofactor">
    <cofactor evidence="1">
        <name>FAD</name>
        <dbReference type="ChEBI" id="CHEBI:57692"/>
    </cofactor>
</comment>
<organism evidence="6 7">
    <name type="scientific">Roseateles depolymerans</name>
    <dbReference type="NCBI Taxonomy" id="76731"/>
    <lineage>
        <taxon>Bacteria</taxon>
        <taxon>Pseudomonadati</taxon>
        <taxon>Pseudomonadota</taxon>
        <taxon>Betaproteobacteria</taxon>
        <taxon>Burkholderiales</taxon>
        <taxon>Sphaerotilaceae</taxon>
        <taxon>Roseateles</taxon>
    </lineage>
</organism>
<accession>A0A2W5FTW1</accession>
<evidence type="ECO:0000256" key="1">
    <source>
        <dbReference type="ARBA" id="ARBA00001974"/>
    </source>
</evidence>
<protein>
    <submittedName>
        <fullName evidence="6">FAD-dependent oxidoreductase</fullName>
    </submittedName>
</protein>
<dbReference type="GO" id="GO:0016709">
    <property type="term" value="F:oxidoreductase activity, acting on paired donors, with incorporation or reduction of molecular oxygen, NAD(P)H as one donor, and incorporation of one atom of oxygen"/>
    <property type="evidence" value="ECO:0007669"/>
    <property type="project" value="UniProtKB-ARBA"/>
</dbReference>
<evidence type="ECO:0000259" key="5">
    <source>
        <dbReference type="Pfam" id="PF01494"/>
    </source>
</evidence>
<feature type="region of interest" description="Disordered" evidence="4">
    <location>
        <begin position="407"/>
        <end position="446"/>
    </location>
</feature>
<proteinExistence type="predicted"/>
<dbReference type="PANTHER" id="PTHR43004:SF19">
    <property type="entry name" value="BINDING MONOOXYGENASE, PUTATIVE (JCVI)-RELATED"/>
    <property type="match status" value="1"/>
</dbReference>
<name>A0A2W5FTW1_9BURK</name>
<dbReference type="InterPro" id="IPR050641">
    <property type="entry name" value="RIFMO-like"/>
</dbReference>